<organism evidence="4 5">
    <name type="scientific">Pelomonas baiyunensis</name>
    <dbReference type="NCBI Taxonomy" id="3299026"/>
    <lineage>
        <taxon>Bacteria</taxon>
        <taxon>Pseudomonadati</taxon>
        <taxon>Pseudomonadota</taxon>
        <taxon>Betaproteobacteria</taxon>
        <taxon>Burkholderiales</taxon>
        <taxon>Sphaerotilaceae</taxon>
        <taxon>Roseateles</taxon>
    </lineage>
</organism>
<evidence type="ECO:0000313" key="4">
    <source>
        <dbReference type="EMBL" id="MFG6469255.1"/>
    </source>
</evidence>
<dbReference type="CDD" id="cd00063">
    <property type="entry name" value="FN3"/>
    <property type="match status" value="1"/>
</dbReference>
<dbReference type="InterPro" id="IPR003961">
    <property type="entry name" value="FN3_dom"/>
</dbReference>
<keyword evidence="5" id="KW-1185">Reference proteome</keyword>
<evidence type="ECO:0000259" key="3">
    <source>
        <dbReference type="PROSITE" id="PS50853"/>
    </source>
</evidence>
<name>A0ABW7H4U0_9BURK</name>
<dbReference type="InterPro" id="IPR018392">
    <property type="entry name" value="LysM"/>
</dbReference>
<dbReference type="PIRSF" id="PIRSF029644">
    <property type="entry name" value="UCP029644"/>
    <property type="match status" value="1"/>
</dbReference>
<dbReference type="InterPro" id="IPR016930">
    <property type="entry name" value="UCP029644"/>
</dbReference>
<protein>
    <submittedName>
        <fullName evidence="4">FecR domain-containing protein</fullName>
    </submittedName>
</protein>
<dbReference type="InterPro" id="IPR036116">
    <property type="entry name" value="FN3_sf"/>
</dbReference>
<dbReference type="InterPro" id="IPR036779">
    <property type="entry name" value="LysM_dom_sf"/>
</dbReference>
<accession>A0ABW7H4U0</accession>
<dbReference type="Gene3D" id="2.60.40.10">
    <property type="entry name" value="Immunoglobulins"/>
    <property type="match status" value="2"/>
</dbReference>
<dbReference type="RefSeq" id="WP_394387660.1">
    <property type="nucleotide sequence ID" value="NZ_JBIGIB010000008.1"/>
</dbReference>
<sequence>MRRAILGWVACVLLATGPVGAQTSARTAPRVDPRADPPTAAPDADWAYRIQPGDTLISLTEAWLAPPRQWRDLQKLNRVPDPLRLKPGSTLRMPVAWLRREASVAEATFARGAVSLQRGGATEPLTAGATLRSGDRIRTGTQSSASLRFADGSRLLVPPDSDVTLDQLLVLGRGAIPAVRIGIQQGGADSRVVPNAQRVPLYEVRTPHVNLGVRGTEFRVQTAGGQSRMQVLSGAVQADGLTAPVAAGQGLLADGAARSVGALLPAPDLAALPRVAERLPLQLAWAASPAGAVGWRAQLYAAGSDDQLLLDARVTEPRVNWGEARELADGDYRLRLRAIDARGQEGAAADADVRLQARPEPPFIQGPPPNAVIYSASSSALVSWTINTAAPRARLQVARDAGFKDLVLDAPPQDGNGAKLDLPYGEYHWRIAAVEPSGRAGPFSDGQRFFLVPPPPAPPPAEPEVSGDQLKLRWRADAGVTRYELEWSPVDTFDGAAVQRFSTDKPELTLPKPSPGTYFLRAKAFNAAGAPSPWGQTQKIEQPYPRWLWLLPLLVVPLL</sequence>
<gene>
    <name evidence="4" type="ORF">ACG01O_21735</name>
</gene>
<dbReference type="PROSITE" id="PS50853">
    <property type="entry name" value="FN3"/>
    <property type="match status" value="1"/>
</dbReference>
<comment type="caution">
    <text evidence="4">The sequence shown here is derived from an EMBL/GenBank/DDBJ whole genome shotgun (WGS) entry which is preliminary data.</text>
</comment>
<dbReference type="Gene3D" id="3.10.350.10">
    <property type="entry name" value="LysM domain"/>
    <property type="match status" value="1"/>
</dbReference>
<dbReference type="CDD" id="cd00118">
    <property type="entry name" value="LysM"/>
    <property type="match status" value="1"/>
</dbReference>
<reference evidence="4 5" key="1">
    <citation type="submission" date="2024-08" db="EMBL/GenBank/DDBJ databases">
        <authorList>
            <person name="Lu H."/>
        </authorList>
    </citation>
    <scope>NUCLEOTIDE SEQUENCE [LARGE SCALE GENOMIC DNA]</scope>
    <source>
        <strain evidence="4 5">BYS87W</strain>
    </source>
</reference>
<dbReference type="Gene3D" id="2.60.120.1440">
    <property type="match status" value="1"/>
</dbReference>
<dbReference type="SUPFAM" id="SSF49265">
    <property type="entry name" value="Fibronectin type III"/>
    <property type="match status" value="1"/>
</dbReference>
<dbReference type="Pfam" id="PF04773">
    <property type="entry name" value="FecR"/>
    <property type="match status" value="1"/>
</dbReference>
<dbReference type="SMART" id="SM00060">
    <property type="entry name" value="FN3"/>
    <property type="match status" value="2"/>
</dbReference>
<feature type="signal peptide" evidence="2">
    <location>
        <begin position="1"/>
        <end position="21"/>
    </location>
</feature>
<dbReference type="InterPro" id="IPR013783">
    <property type="entry name" value="Ig-like_fold"/>
</dbReference>
<feature type="region of interest" description="Disordered" evidence="1">
    <location>
        <begin position="22"/>
        <end position="42"/>
    </location>
</feature>
<evidence type="ECO:0000256" key="1">
    <source>
        <dbReference type="SAM" id="MobiDB-lite"/>
    </source>
</evidence>
<proteinExistence type="predicted"/>
<dbReference type="InterPro" id="IPR006860">
    <property type="entry name" value="FecR"/>
</dbReference>
<dbReference type="EMBL" id="JBIGIB010000008">
    <property type="protein sequence ID" value="MFG6469255.1"/>
    <property type="molecule type" value="Genomic_DNA"/>
</dbReference>
<feature type="chain" id="PRO_5046559622" evidence="2">
    <location>
        <begin position="22"/>
        <end position="559"/>
    </location>
</feature>
<keyword evidence="2" id="KW-0732">Signal</keyword>
<dbReference type="PANTHER" id="PTHR38731">
    <property type="entry name" value="LIPL45-RELATED LIPOPROTEIN-RELATED"/>
    <property type="match status" value="1"/>
</dbReference>
<evidence type="ECO:0000256" key="2">
    <source>
        <dbReference type="SAM" id="SignalP"/>
    </source>
</evidence>
<feature type="domain" description="Fibronectin type-III" evidence="3">
    <location>
        <begin position="455"/>
        <end position="545"/>
    </location>
</feature>
<dbReference type="Proteomes" id="UP001606303">
    <property type="component" value="Unassembled WGS sequence"/>
</dbReference>
<evidence type="ECO:0000313" key="5">
    <source>
        <dbReference type="Proteomes" id="UP001606303"/>
    </source>
</evidence>